<dbReference type="GO" id="GO:0022857">
    <property type="term" value="F:transmembrane transporter activity"/>
    <property type="evidence" value="ECO:0007669"/>
    <property type="project" value="InterPro"/>
</dbReference>
<keyword evidence="6" id="KW-0472">Membrane</keyword>
<dbReference type="Pfam" id="PF00854">
    <property type="entry name" value="PTR2"/>
    <property type="match status" value="2"/>
</dbReference>
<keyword evidence="4" id="KW-0653">Protein transport</keyword>
<dbReference type="GO" id="GO:0016020">
    <property type="term" value="C:membrane"/>
    <property type="evidence" value="ECO:0007669"/>
    <property type="project" value="UniProtKB-SubCell"/>
</dbReference>
<dbReference type="InterPro" id="IPR036047">
    <property type="entry name" value="F-box-like_dom_sf"/>
</dbReference>
<comment type="subcellular location">
    <subcellularLocation>
        <location evidence="1">Membrane</location>
        <topology evidence="1">Multi-pass membrane protein</topology>
    </subcellularLocation>
</comment>
<dbReference type="InterPro" id="IPR036259">
    <property type="entry name" value="MFS_trans_sf"/>
</dbReference>
<accession>A0A182IZF0</accession>
<evidence type="ECO:0000256" key="4">
    <source>
        <dbReference type="ARBA" id="ARBA00022856"/>
    </source>
</evidence>
<evidence type="ECO:0000256" key="6">
    <source>
        <dbReference type="ARBA" id="ARBA00023136"/>
    </source>
</evidence>
<dbReference type="AlphaFoldDB" id="A0A182IZF0"/>
<dbReference type="PANTHER" id="PTHR11654">
    <property type="entry name" value="OLIGOPEPTIDE TRANSPORTER-RELATED"/>
    <property type="match status" value="1"/>
</dbReference>
<evidence type="ECO:0000256" key="1">
    <source>
        <dbReference type="ARBA" id="ARBA00004141"/>
    </source>
</evidence>
<keyword evidence="3" id="KW-0812">Transmembrane</keyword>
<feature type="domain" description="F-box" evidence="7">
    <location>
        <begin position="560"/>
        <end position="595"/>
    </location>
</feature>
<evidence type="ECO:0000259" key="7">
    <source>
        <dbReference type="Pfam" id="PF12937"/>
    </source>
</evidence>
<dbReference type="VEuPathDB" id="VectorBase:AATE008422"/>
<dbReference type="Gene3D" id="1.20.1280.50">
    <property type="match status" value="1"/>
</dbReference>
<dbReference type="InterPro" id="IPR001810">
    <property type="entry name" value="F-box_dom"/>
</dbReference>
<protein>
    <recommendedName>
        <fullName evidence="7">F-box domain-containing protein</fullName>
    </recommendedName>
</protein>
<evidence type="ECO:0000313" key="8">
    <source>
        <dbReference type="EnsemblMetazoa" id="AATE008422-PA.1"/>
    </source>
</evidence>
<proteinExistence type="inferred from homology"/>
<evidence type="ECO:0000256" key="5">
    <source>
        <dbReference type="ARBA" id="ARBA00022989"/>
    </source>
</evidence>
<name>A0A182IZF0_ANOAO</name>
<keyword evidence="4" id="KW-0813">Transport</keyword>
<keyword evidence="4" id="KW-0571">Peptide transport</keyword>
<organism evidence="8">
    <name type="scientific">Anopheles atroparvus</name>
    <name type="common">European mosquito</name>
    <dbReference type="NCBI Taxonomy" id="41427"/>
    <lineage>
        <taxon>Eukaryota</taxon>
        <taxon>Metazoa</taxon>
        <taxon>Ecdysozoa</taxon>
        <taxon>Arthropoda</taxon>
        <taxon>Hexapoda</taxon>
        <taxon>Insecta</taxon>
        <taxon>Pterygota</taxon>
        <taxon>Neoptera</taxon>
        <taxon>Endopterygota</taxon>
        <taxon>Diptera</taxon>
        <taxon>Nematocera</taxon>
        <taxon>Culicoidea</taxon>
        <taxon>Culicidae</taxon>
        <taxon>Anophelinae</taxon>
        <taxon>Anopheles</taxon>
    </lineage>
</organism>
<reference evidence="8" key="1">
    <citation type="submission" date="2022-08" db="UniProtKB">
        <authorList>
            <consortium name="EnsemblMetazoa"/>
        </authorList>
    </citation>
    <scope>IDENTIFICATION</scope>
    <source>
        <strain evidence="8">EBRO</strain>
    </source>
</reference>
<dbReference type="SUPFAM" id="SSF81383">
    <property type="entry name" value="F-box domain"/>
    <property type="match status" value="1"/>
</dbReference>
<dbReference type="InterPro" id="IPR000109">
    <property type="entry name" value="POT_fam"/>
</dbReference>
<dbReference type="Pfam" id="PF12937">
    <property type="entry name" value="F-box-like"/>
    <property type="match status" value="1"/>
</dbReference>
<comment type="similarity">
    <text evidence="2">Belongs to the major facilitator superfamily. Proton-dependent oligopeptide transporter (POT/PTR) (TC 2.A.17) family.</text>
</comment>
<evidence type="ECO:0000256" key="3">
    <source>
        <dbReference type="ARBA" id="ARBA00022692"/>
    </source>
</evidence>
<keyword evidence="5" id="KW-1133">Transmembrane helix</keyword>
<evidence type="ECO:0000256" key="2">
    <source>
        <dbReference type="ARBA" id="ARBA00005982"/>
    </source>
</evidence>
<dbReference type="Gene3D" id="1.20.1250.20">
    <property type="entry name" value="MFS general substrate transporter like domains"/>
    <property type="match status" value="2"/>
</dbReference>
<dbReference type="GO" id="GO:0015833">
    <property type="term" value="P:peptide transport"/>
    <property type="evidence" value="ECO:0007669"/>
    <property type="project" value="UniProtKB-KW"/>
</dbReference>
<sequence length="923" mass="104700">MQPCVMAFGGDQFKLPEQAAQLAKFFLLLYFMINFSGLISSMVVPIMREDVQCFGDLSCFPLAFGLPAVLMVLSIFIFTCGRTIYTIRKPSTNMIVLVFKCIGNALSVRTKERTISPRSHWLDYAEPKYGKNIVSDIKSLLKILVLYIPLPVYWALFEQQGSRWTFQATRMDGKVGGYTIKPDQMQMVNPLLIMAFIPVFESCIYPIFAKIGIRRPLQKLSLGGLLAAVSFVMSGFVEIALDRTNAILPAAHESQLRVFNGLPCDYRFDTDIPNLASFTVPSRGAFESLHIDVMTNTTFQFRAETSEIACVRENMTELSGTFYLNPAGAVSYFMSRKGGKINLVEYADKAEKNRNGLPTIRLLANEKTAQEISLRHSKNGDNVYNILLNQYDQLAVIEGEYGVFVGERQIGTVQLSPGGVYTLLLDEVLENEFLPQHIVMPFGEVMFAITGLEFSYSQAPESMKSVIQAFWLLMIAIGNMLVAFIAKAKFVESQSLEYLLFAALMFIDMGLFVILAMRYRYSENTQIDSMEVETNPKKQNNPLTLCETVSETRAKNITYVLCRIFDYLPWKDRQRVSLVCCRWNDIINTDHYMRRQKLVLYNYSKAKFFSGVGVELLNRQKHIELNSNAMLDTEELLQTIGESFGGGEAMVTSLSLFLRSEHRLAFGLVVVNLPNLAHLKELNISANEALRTGVRIESACLEKLYISFYQNSRCTLYTPKLHTLHLTVRYRSEIDLLRSISAQLVELQVSFISKDHVTTLFDCNVSSLKRLSISLRSDKYIVYNVSPVLLRPLDREGVFARTIVGLESLEVVNVCNILDISFLQMFVHARSLKGLIMNYIKLNVEVNQLINGFQLLREVSMLEAIPVRFPALQSYVIENCFLYLIPDDHGKFDMTFDAFRRLMPYCCVSTKDSTIFTAKHCGI</sequence>
<dbReference type="EnsemblMetazoa" id="AATE008422-RA">
    <property type="protein sequence ID" value="AATE008422-PA.1"/>
    <property type="gene ID" value="AATE008422"/>
</dbReference>